<protein>
    <submittedName>
        <fullName evidence="1">Uncharacterized protein</fullName>
    </submittedName>
</protein>
<sequence>MSANERSAPATGTDPSENAAAKLQNLTAETTATPALPALLTLQQLNRLLRDEGIARADESLDGWTRSCWQTGIAYWASTGWEFTADEVRALGVPDPANPNAVGAQFMAAARAGLIRPMGFVQSRRPSRHGAWLRQWVGGDAA</sequence>
<dbReference type="Proteomes" id="UP000198981">
    <property type="component" value="Unassembled WGS sequence"/>
</dbReference>
<dbReference type="RefSeq" id="WP_092798948.1">
    <property type="nucleotide sequence ID" value="NZ_FMUH01000001.1"/>
</dbReference>
<accession>A0A1G4X9S7</accession>
<evidence type="ECO:0000313" key="2">
    <source>
        <dbReference type="Proteomes" id="UP000198981"/>
    </source>
</evidence>
<proteinExistence type="predicted"/>
<reference evidence="2" key="1">
    <citation type="submission" date="2016-10" db="EMBL/GenBank/DDBJ databases">
        <authorList>
            <person name="Varghese N."/>
            <person name="Submissions S."/>
        </authorList>
    </citation>
    <scope>NUCLEOTIDE SEQUENCE [LARGE SCALE GENOMIC DNA]</scope>
    <source>
        <strain evidence="2">DSM 45722</strain>
    </source>
</reference>
<keyword evidence="2" id="KW-1185">Reference proteome</keyword>
<evidence type="ECO:0000313" key="1">
    <source>
        <dbReference type="EMBL" id="SCX37990.1"/>
    </source>
</evidence>
<dbReference type="STRING" id="1960309.SAMN03159343_0260"/>
<dbReference type="OrthoDB" id="4416901at2"/>
<dbReference type="EMBL" id="FMUH01000001">
    <property type="protein sequence ID" value="SCX37990.1"/>
    <property type="molecule type" value="Genomic_DNA"/>
</dbReference>
<name>A0A1G4X9S7_9ACTN</name>
<gene>
    <name evidence="1" type="ORF">SAMN03159343_0260</name>
</gene>
<dbReference type="AlphaFoldDB" id="A0A1G4X9S7"/>
<organism evidence="1 2">
    <name type="scientific">Klenkia marina</name>
    <dbReference type="NCBI Taxonomy" id="1960309"/>
    <lineage>
        <taxon>Bacteria</taxon>
        <taxon>Bacillati</taxon>
        <taxon>Actinomycetota</taxon>
        <taxon>Actinomycetes</taxon>
        <taxon>Geodermatophilales</taxon>
        <taxon>Geodermatophilaceae</taxon>
        <taxon>Klenkia</taxon>
    </lineage>
</organism>